<accession>A0A147HV23</accession>
<evidence type="ECO:0000313" key="4">
    <source>
        <dbReference type="EMBL" id="KTT68691.1"/>
    </source>
</evidence>
<dbReference type="PATRIC" id="fig|33051.3.peg.3911"/>
<feature type="domain" description="Ubiquinol-cytochrome c chaperone" evidence="3">
    <location>
        <begin position="42"/>
        <end position="174"/>
    </location>
</feature>
<comment type="similarity">
    <text evidence="2">Belongs to the UPF0174 family.</text>
</comment>
<comment type="caution">
    <text evidence="4">The sequence shown here is derived from an EMBL/GenBank/DDBJ whole genome shotgun (WGS) entry which is preliminary data.</text>
</comment>
<dbReference type="RefSeq" id="WP_058733916.1">
    <property type="nucleotide sequence ID" value="NZ_LDTD01000092.1"/>
</dbReference>
<dbReference type="AlphaFoldDB" id="A0A147HV23"/>
<dbReference type="InterPro" id="IPR021150">
    <property type="entry name" value="Ubiq_cyt_c_chap"/>
</dbReference>
<proteinExistence type="inferred from homology"/>
<dbReference type="Proteomes" id="UP000072867">
    <property type="component" value="Unassembled WGS sequence"/>
</dbReference>
<gene>
    <name evidence="4" type="ORF">NS319_12620</name>
</gene>
<protein>
    <submittedName>
        <fullName evidence="4">Ubiquinol-cytochrome C chaperone</fullName>
    </submittedName>
</protein>
<dbReference type="InterPro" id="IPR007129">
    <property type="entry name" value="Ubiqinol_cyt_c_chaperone_CPB3"/>
</dbReference>
<dbReference type="EMBL" id="LDTD01000092">
    <property type="protein sequence ID" value="KTT68691.1"/>
    <property type="molecule type" value="Genomic_DNA"/>
</dbReference>
<dbReference type="PANTHER" id="PTHR12184:SF1">
    <property type="entry name" value="UBIQUINOL-CYTOCHROME-C REDUCTASE COMPLEX ASSEMBLY FACTOR 1"/>
    <property type="match status" value="1"/>
</dbReference>
<evidence type="ECO:0000259" key="3">
    <source>
        <dbReference type="Pfam" id="PF03981"/>
    </source>
</evidence>
<evidence type="ECO:0000256" key="2">
    <source>
        <dbReference type="ARBA" id="ARBA00006436"/>
    </source>
</evidence>
<sequence length="177" mass="19185">MALGWLKQGIARYFGRDGDEALPLYNAVVLRAREPHWYLDGAVPDTVDGRFDMIAAMLSLVLIRLEAEDAGAGLAARITERFVTDMDGQLRELGIGDIVVGKHIGRMMAMLGGRLTAYREGLAGDDASFDAALVRNLYRGEAPDAPSAVSHVRGALRTLHERLADVSLARLTLGELP</sequence>
<dbReference type="Pfam" id="PF03981">
    <property type="entry name" value="Ubiq_cyt_C_chap"/>
    <property type="match status" value="1"/>
</dbReference>
<comment type="similarity">
    <text evidence="1">Belongs to the CBP3 family.</text>
</comment>
<dbReference type="PANTHER" id="PTHR12184">
    <property type="entry name" value="UBIQUINOL-CYTOCHROME C REDUCTASE COMPLEX ASSEMBLY FACTOR 1 FAMILY MEMBER"/>
    <property type="match status" value="1"/>
</dbReference>
<organism evidence="4 5">
    <name type="scientific">Sphingomonas sanguinis</name>
    <dbReference type="NCBI Taxonomy" id="33051"/>
    <lineage>
        <taxon>Bacteria</taxon>
        <taxon>Pseudomonadati</taxon>
        <taxon>Pseudomonadota</taxon>
        <taxon>Alphaproteobacteria</taxon>
        <taxon>Sphingomonadales</taxon>
        <taxon>Sphingomonadaceae</taxon>
        <taxon>Sphingomonas</taxon>
    </lineage>
</organism>
<evidence type="ECO:0000256" key="1">
    <source>
        <dbReference type="ARBA" id="ARBA00006407"/>
    </source>
</evidence>
<evidence type="ECO:0000313" key="5">
    <source>
        <dbReference type="Proteomes" id="UP000072867"/>
    </source>
</evidence>
<reference evidence="4 5" key="1">
    <citation type="journal article" date="2016" name="Front. Microbiol.">
        <title>Genomic Resource of Rice Seed Associated Bacteria.</title>
        <authorList>
            <person name="Midha S."/>
            <person name="Bansal K."/>
            <person name="Sharma S."/>
            <person name="Kumar N."/>
            <person name="Patil P.P."/>
            <person name="Chaudhry V."/>
            <person name="Patil P.B."/>
        </authorList>
    </citation>
    <scope>NUCLEOTIDE SEQUENCE [LARGE SCALE GENOMIC DNA]</scope>
    <source>
        <strain evidence="4 5">NS319</strain>
    </source>
</reference>
<name>A0A147HV23_9SPHN</name>
<dbReference type="STRING" id="33051.SB4_09300"/>